<name>A0AAE3YI59_9MICC</name>
<protein>
    <submittedName>
        <fullName evidence="2">Uncharacterized protein</fullName>
    </submittedName>
</protein>
<proteinExistence type="predicted"/>
<dbReference type="AlphaFoldDB" id="A0AAE3YI59"/>
<dbReference type="RefSeq" id="WP_309852190.1">
    <property type="nucleotide sequence ID" value="NZ_BAAAIU010000004.1"/>
</dbReference>
<reference evidence="2" key="1">
    <citation type="submission" date="2023-07" db="EMBL/GenBank/DDBJ databases">
        <title>Sequencing the genomes of 1000 actinobacteria strains.</title>
        <authorList>
            <person name="Klenk H.-P."/>
        </authorList>
    </citation>
    <scope>NUCLEOTIDE SEQUENCE</scope>
    <source>
        <strain evidence="2">DSM 13988</strain>
    </source>
</reference>
<evidence type="ECO:0000313" key="2">
    <source>
        <dbReference type="EMBL" id="MDR6892722.1"/>
    </source>
</evidence>
<evidence type="ECO:0000256" key="1">
    <source>
        <dbReference type="SAM" id="MobiDB-lite"/>
    </source>
</evidence>
<dbReference type="Proteomes" id="UP001247307">
    <property type="component" value="Unassembled WGS sequence"/>
</dbReference>
<gene>
    <name evidence="2" type="ORF">J2S35_001662</name>
</gene>
<dbReference type="EMBL" id="JAVDUI010000001">
    <property type="protein sequence ID" value="MDR6892722.1"/>
    <property type="molecule type" value="Genomic_DNA"/>
</dbReference>
<feature type="compositionally biased region" description="Basic and acidic residues" evidence="1">
    <location>
        <begin position="42"/>
        <end position="54"/>
    </location>
</feature>
<feature type="compositionally biased region" description="Low complexity" evidence="1">
    <location>
        <begin position="55"/>
        <end position="74"/>
    </location>
</feature>
<organism evidence="2 3">
    <name type="scientific">Falsarthrobacter nasiphocae</name>
    <dbReference type="NCBI Taxonomy" id="189863"/>
    <lineage>
        <taxon>Bacteria</taxon>
        <taxon>Bacillati</taxon>
        <taxon>Actinomycetota</taxon>
        <taxon>Actinomycetes</taxon>
        <taxon>Micrococcales</taxon>
        <taxon>Micrococcaceae</taxon>
        <taxon>Falsarthrobacter</taxon>
    </lineage>
</organism>
<comment type="caution">
    <text evidence="2">The sequence shown here is derived from an EMBL/GenBank/DDBJ whole genome shotgun (WGS) entry which is preliminary data.</text>
</comment>
<accession>A0AAE3YI59</accession>
<sequence length="81" mass="8570">MTGAQRSAAGNPAAEDAAWQARAARLEERMLAGEVSVQDMEPELRRLLEDERIPDAPAAGQAAPQPDDAAGHAPRTPEGRV</sequence>
<evidence type="ECO:0000313" key="3">
    <source>
        <dbReference type="Proteomes" id="UP001247307"/>
    </source>
</evidence>
<keyword evidence="3" id="KW-1185">Reference proteome</keyword>
<feature type="region of interest" description="Disordered" evidence="1">
    <location>
        <begin position="37"/>
        <end position="81"/>
    </location>
</feature>